<keyword evidence="1" id="KW-0732">Signal</keyword>
<accession>A0ABY0T9C8</accession>
<evidence type="ECO:0000313" key="3">
    <source>
        <dbReference type="EMBL" id="SDQ48055.1"/>
    </source>
</evidence>
<evidence type="ECO:0000259" key="2">
    <source>
        <dbReference type="Pfam" id="PF07589"/>
    </source>
</evidence>
<feature type="signal peptide" evidence="1">
    <location>
        <begin position="1"/>
        <end position="20"/>
    </location>
</feature>
<name>A0ABY0T9C8_9PROT</name>
<organism evidence="3 4">
    <name type="scientific">Nitrosospira multiformis</name>
    <dbReference type="NCBI Taxonomy" id="1231"/>
    <lineage>
        <taxon>Bacteria</taxon>
        <taxon>Pseudomonadati</taxon>
        <taxon>Pseudomonadota</taxon>
        <taxon>Betaproteobacteria</taxon>
        <taxon>Nitrosomonadales</taxon>
        <taxon>Nitrosomonadaceae</taxon>
        <taxon>Nitrosospira</taxon>
    </lineage>
</organism>
<dbReference type="Pfam" id="PF07589">
    <property type="entry name" value="PEP-CTERM"/>
    <property type="match status" value="1"/>
</dbReference>
<dbReference type="InterPro" id="IPR013424">
    <property type="entry name" value="Ice-binding_C"/>
</dbReference>
<keyword evidence="4" id="KW-1185">Reference proteome</keyword>
<gene>
    <name evidence="3" type="ORF">SAMN05216402_1020</name>
</gene>
<feature type="chain" id="PRO_5047349841" evidence="1">
    <location>
        <begin position="21"/>
        <end position="183"/>
    </location>
</feature>
<feature type="domain" description="Ice-binding protein C-terminal" evidence="2">
    <location>
        <begin position="156"/>
        <end position="179"/>
    </location>
</feature>
<evidence type="ECO:0000313" key="4">
    <source>
        <dbReference type="Proteomes" id="UP000183471"/>
    </source>
</evidence>
<dbReference type="NCBIfam" id="TIGR02595">
    <property type="entry name" value="PEP_CTERM"/>
    <property type="match status" value="1"/>
</dbReference>
<proteinExistence type="predicted"/>
<reference evidence="3 4" key="1">
    <citation type="submission" date="2016-10" db="EMBL/GenBank/DDBJ databases">
        <authorList>
            <person name="Varghese N."/>
            <person name="Submissions S."/>
        </authorList>
    </citation>
    <scope>NUCLEOTIDE SEQUENCE [LARGE SCALE GENOMIC DNA]</scope>
    <source>
        <strain evidence="3 4">Nl1</strain>
    </source>
</reference>
<dbReference type="Proteomes" id="UP000183471">
    <property type="component" value="Unassembled WGS sequence"/>
</dbReference>
<sequence>MIKSFVLTSIFCISSAGAFADTITHLNVGPLPTSLAYSNSFASASSGSTFFDDFIFTIPNGSANSVTSSINLSSILGLTDLRARLYTGSTHQTGAVVPGTLMEAWGTTVNYSPAVSATTVVLNPLTLDAGTYTLQVKGTVAGSAGGSYAGVLNISPVPEPETYAMLLIGLGLMGFMARRNKIS</sequence>
<protein>
    <submittedName>
        <fullName evidence="3">PEP-CTERM protein-sorting domain-containing protein</fullName>
    </submittedName>
</protein>
<dbReference type="EMBL" id="FNKY01000001">
    <property type="protein sequence ID" value="SDQ48055.1"/>
    <property type="molecule type" value="Genomic_DNA"/>
</dbReference>
<dbReference type="NCBIfam" id="NF038126">
    <property type="entry name" value="PEP_CTERM_FxDxF"/>
    <property type="match status" value="1"/>
</dbReference>
<comment type="caution">
    <text evidence="3">The sequence shown here is derived from an EMBL/GenBank/DDBJ whole genome shotgun (WGS) entry which is preliminary data.</text>
</comment>
<evidence type="ECO:0000256" key="1">
    <source>
        <dbReference type="SAM" id="SignalP"/>
    </source>
</evidence>